<accession>A0AAE2UZQ3</accession>
<dbReference type="InterPro" id="IPR042099">
    <property type="entry name" value="ANL_N_sf"/>
</dbReference>
<gene>
    <name evidence="5" type="ORF">IS491_04050</name>
</gene>
<feature type="domain" description="AMP-dependent synthetase/ligase" evidence="3">
    <location>
        <begin position="15"/>
        <end position="349"/>
    </location>
</feature>
<evidence type="ECO:0000313" key="5">
    <source>
        <dbReference type="EMBL" id="MBF7807878.1"/>
    </source>
</evidence>
<dbReference type="Pfam" id="PF00501">
    <property type="entry name" value="AMP-binding"/>
    <property type="match status" value="1"/>
</dbReference>
<dbReference type="Pfam" id="PF13193">
    <property type="entry name" value="AMP-binding_C"/>
    <property type="match status" value="1"/>
</dbReference>
<name>A0AAE2UZQ3_CLOBE</name>
<evidence type="ECO:0000259" key="4">
    <source>
        <dbReference type="Pfam" id="PF13193"/>
    </source>
</evidence>
<dbReference type="OMA" id="YMMRRFD"/>
<evidence type="ECO:0000313" key="6">
    <source>
        <dbReference type="Proteomes" id="UP000631418"/>
    </source>
</evidence>
<dbReference type="InterPro" id="IPR020845">
    <property type="entry name" value="AMP-binding_CS"/>
</dbReference>
<evidence type="ECO:0000256" key="1">
    <source>
        <dbReference type="ARBA" id="ARBA00006432"/>
    </source>
</evidence>
<dbReference type="InterPro" id="IPR045851">
    <property type="entry name" value="AMP-bd_C_sf"/>
</dbReference>
<dbReference type="InterPro" id="IPR025110">
    <property type="entry name" value="AMP-bd_C"/>
</dbReference>
<evidence type="ECO:0000256" key="2">
    <source>
        <dbReference type="ARBA" id="ARBA00022598"/>
    </source>
</evidence>
<comment type="caution">
    <text evidence="5">The sequence shown here is derived from an EMBL/GenBank/DDBJ whole genome shotgun (WGS) entry which is preliminary data.</text>
</comment>
<dbReference type="Proteomes" id="UP000631418">
    <property type="component" value="Unassembled WGS sequence"/>
</dbReference>
<dbReference type="PROSITE" id="PS00455">
    <property type="entry name" value="AMP_BINDING"/>
    <property type="match status" value="1"/>
</dbReference>
<feature type="domain" description="AMP-binding enzyme C-terminal" evidence="4">
    <location>
        <begin position="399"/>
        <end position="478"/>
    </location>
</feature>
<proteinExistence type="inferred from homology"/>
<evidence type="ECO:0000259" key="3">
    <source>
        <dbReference type="Pfam" id="PF00501"/>
    </source>
</evidence>
<dbReference type="SUPFAM" id="SSF56801">
    <property type="entry name" value="Acetyl-CoA synthetase-like"/>
    <property type="match status" value="1"/>
</dbReference>
<dbReference type="PANTHER" id="PTHR43201:SF5">
    <property type="entry name" value="MEDIUM-CHAIN ACYL-COA LIGASE ACSF2, MITOCHONDRIAL"/>
    <property type="match status" value="1"/>
</dbReference>
<dbReference type="GO" id="GO:0031956">
    <property type="term" value="F:medium-chain fatty acid-CoA ligase activity"/>
    <property type="evidence" value="ECO:0007669"/>
    <property type="project" value="TreeGrafter"/>
</dbReference>
<dbReference type="EMBL" id="JADOEF010000001">
    <property type="protein sequence ID" value="MBF7807878.1"/>
    <property type="molecule type" value="Genomic_DNA"/>
</dbReference>
<dbReference type="Gene3D" id="3.30.300.30">
    <property type="match status" value="1"/>
</dbReference>
<dbReference type="Gene3D" id="3.40.50.12780">
    <property type="entry name" value="N-terminal domain of ligase-like"/>
    <property type="match status" value="1"/>
</dbReference>
<protein>
    <submittedName>
        <fullName evidence="5">Acyl--CoA ligase</fullName>
    </submittedName>
</protein>
<dbReference type="GO" id="GO:0006631">
    <property type="term" value="P:fatty acid metabolic process"/>
    <property type="evidence" value="ECO:0007669"/>
    <property type="project" value="TreeGrafter"/>
</dbReference>
<dbReference type="AlphaFoldDB" id="A0AAE2UZQ3"/>
<dbReference type="InterPro" id="IPR000873">
    <property type="entry name" value="AMP-dep_synth/lig_dom"/>
</dbReference>
<comment type="similarity">
    <text evidence="1">Belongs to the ATP-dependent AMP-binding enzyme family.</text>
</comment>
<dbReference type="PANTHER" id="PTHR43201">
    <property type="entry name" value="ACYL-COA SYNTHETASE"/>
    <property type="match status" value="1"/>
</dbReference>
<reference evidence="5" key="1">
    <citation type="submission" date="2020-11" db="EMBL/GenBank/DDBJ databases">
        <authorList>
            <person name="Thieme N."/>
            <person name="Liebl W."/>
            <person name="Zverlov V."/>
        </authorList>
    </citation>
    <scope>NUCLEOTIDE SEQUENCE</scope>
    <source>
        <strain evidence="5">NT08</strain>
    </source>
</reference>
<keyword evidence="2 5" id="KW-0436">Ligase</keyword>
<organism evidence="5 6">
    <name type="scientific">Clostridium beijerinckii</name>
    <name type="common">Clostridium MP</name>
    <dbReference type="NCBI Taxonomy" id="1520"/>
    <lineage>
        <taxon>Bacteria</taxon>
        <taxon>Bacillati</taxon>
        <taxon>Bacillota</taxon>
        <taxon>Clostridia</taxon>
        <taxon>Eubacteriales</taxon>
        <taxon>Clostridiaceae</taxon>
        <taxon>Clostridium</taxon>
    </lineage>
</organism>
<sequence>MEQTLISVVMKHTIRFPSKIALIVNNKKITYGELGQSILNAAQIMREYGVCPGSRVILSATPSPAFVFGYFATHILGAIAIPVDPQISDKNLNMIIEETNAKQLFLAKGKTASSISIEELMLPAIYNDKEFNVIPVGEDVADILFTTGTTSRSKGVVLTHKGILSAAQNINQFIGNTADDREIVPLPLSHSFGLGRLRCNMLVGGTIIMCESVANIKNIFDNMKIWKATGFVSVPAGFALLLKLSGNKLGEYAHQLKFIEIGSAPMEMKMKQRLMELLPNTRICMHYGLTEASRSCFIEFHRDKEKLTSVGKAAPNVKVKIMDENKNDLSSGSEGSIFVSGDHVMKQYLNKPELTSHILNDGWLDTGDYGKLDDEGYLYLKGRKKEIINVGGRKVSPDEIEEYLNEIDYIKESACVGVSDPLGISGEIIKAFIVLDEKKVNAFSKTQIIAYLRNRVEPYKIPTQFEVIEKIPRTSSGKMQRQLLKV</sequence>
<dbReference type="RefSeq" id="WP_011967606.1">
    <property type="nucleotide sequence ID" value="NZ_CP073279.1"/>
</dbReference>